<protein>
    <recommendedName>
        <fullName evidence="4">DUF2325 domain-containing protein</fullName>
    </recommendedName>
</protein>
<evidence type="ECO:0008006" key="4">
    <source>
        <dbReference type="Google" id="ProtNLM"/>
    </source>
</evidence>
<evidence type="ECO:0000313" key="2">
    <source>
        <dbReference type="EMBL" id="SHI25493.1"/>
    </source>
</evidence>
<feature type="coiled-coil region" evidence="1">
    <location>
        <begin position="316"/>
        <end position="393"/>
    </location>
</feature>
<proteinExistence type="predicted"/>
<evidence type="ECO:0000313" key="3">
    <source>
        <dbReference type="Proteomes" id="UP000184241"/>
    </source>
</evidence>
<sequence length="513" mass="61063">MEYEKNYRNDDYINIENFSRKIGEKIGIGTSIVKDYILAKVSIGLASNSDARIKIDEIYNKDNDKYYGASIKSSTINYILMNQGDLEEEIYARKVLGILLIAEYDFNLRNSIIKILRLYYPEVFNSVKKVDKKKLVNKYSKMDKITREIEAKLDSAVYFYITIYKSPNCLDEGFITAIIDDIMNFEFEDFISVDIQEEIRTKSSKIYKIKEEFHKKYGKINDYKDFIAFINKYDEEKLSILKNIFKVNKLDIDYLFKNDEFNIDKIILAYIKADKAAFKLEDILINSVIMQLLIDKYKESKEIYFNNNEETVNFKLKDLKSIVNELRDKNINLNLEVKDLEEYKNQTENILHNERNRLIKEHNIEINYLKNRIKELENNLYEEQKYKMELNALREYVFEKNNNYIPEEEDKNLVDHINGKKIIIIGGAKEWRRKFREKYPEIRSLNGFNENFDVTVLGMVDYVFFFTGHMSHATYYKAINYIRLNQIPFGYIGKTNLDLVELELIDELEKYKA</sequence>
<name>A0A1M5ZNK0_9CLOT</name>
<reference evidence="2 3" key="1">
    <citation type="submission" date="2016-11" db="EMBL/GenBank/DDBJ databases">
        <authorList>
            <person name="Jaros S."/>
            <person name="Januszkiewicz K."/>
            <person name="Wedrychowicz H."/>
        </authorList>
    </citation>
    <scope>NUCLEOTIDE SEQUENCE [LARGE SCALE GENOMIC DNA]</scope>
    <source>
        <strain evidence="2 3">DSM 6191</strain>
    </source>
</reference>
<gene>
    <name evidence="2" type="ORF">SAMN02745941_03174</name>
</gene>
<organism evidence="2 3">
    <name type="scientific">Clostridium intestinale DSM 6191</name>
    <dbReference type="NCBI Taxonomy" id="1121320"/>
    <lineage>
        <taxon>Bacteria</taxon>
        <taxon>Bacillati</taxon>
        <taxon>Bacillota</taxon>
        <taxon>Clostridia</taxon>
        <taxon>Eubacteriales</taxon>
        <taxon>Clostridiaceae</taxon>
        <taxon>Clostridium</taxon>
    </lineage>
</organism>
<keyword evidence="1" id="KW-0175">Coiled coil</keyword>
<dbReference type="EMBL" id="FQXU01000009">
    <property type="protein sequence ID" value="SHI25493.1"/>
    <property type="molecule type" value="Genomic_DNA"/>
</dbReference>
<dbReference type="AlphaFoldDB" id="A0A1M5ZNK0"/>
<evidence type="ECO:0000256" key="1">
    <source>
        <dbReference type="SAM" id="Coils"/>
    </source>
</evidence>
<dbReference type="RefSeq" id="WP_073020975.1">
    <property type="nucleotide sequence ID" value="NZ_FQXU01000009.1"/>
</dbReference>
<accession>A0A1M5ZNK0</accession>
<dbReference type="Proteomes" id="UP000184241">
    <property type="component" value="Unassembled WGS sequence"/>
</dbReference>